<evidence type="ECO:0000313" key="5">
    <source>
        <dbReference type="Proteomes" id="UP001283361"/>
    </source>
</evidence>
<dbReference type="InterPro" id="IPR016186">
    <property type="entry name" value="C-type_lectin-like/link_sf"/>
</dbReference>
<dbReference type="Gene3D" id="3.10.100.10">
    <property type="entry name" value="Mannose-Binding Protein A, subunit A"/>
    <property type="match status" value="1"/>
</dbReference>
<organism evidence="4 5">
    <name type="scientific">Elysia crispata</name>
    <name type="common">lettuce slug</name>
    <dbReference type="NCBI Taxonomy" id="231223"/>
    <lineage>
        <taxon>Eukaryota</taxon>
        <taxon>Metazoa</taxon>
        <taxon>Spiralia</taxon>
        <taxon>Lophotrochozoa</taxon>
        <taxon>Mollusca</taxon>
        <taxon>Gastropoda</taxon>
        <taxon>Heterobranchia</taxon>
        <taxon>Euthyneura</taxon>
        <taxon>Panpulmonata</taxon>
        <taxon>Sacoglossa</taxon>
        <taxon>Placobranchoidea</taxon>
        <taxon>Plakobranchidae</taxon>
        <taxon>Elysia</taxon>
    </lineage>
</organism>
<feature type="transmembrane region" description="Helical" evidence="2">
    <location>
        <begin position="49"/>
        <end position="72"/>
    </location>
</feature>
<dbReference type="EMBL" id="JAWDGP010006942">
    <property type="protein sequence ID" value="KAK3732695.1"/>
    <property type="molecule type" value="Genomic_DNA"/>
</dbReference>
<evidence type="ECO:0000256" key="2">
    <source>
        <dbReference type="SAM" id="Phobius"/>
    </source>
</evidence>
<name>A0AAE1CSF7_9GAST</name>
<keyword evidence="2" id="KW-0812">Transmembrane</keyword>
<dbReference type="PANTHER" id="PTHR22801:SF63">
    <property type="entry name" value="C-TYPE LECTIN DOMAIN-CONTAINING PROTEIN"/>
    <property type="match status" value="1"/>
</dbReference>
<keyword evidence="2" id="KW-0472">Membrane</keyword>
<gene>
    <name evidence="4" type="ORF">RRG08_006086</name>
</gene>
<dbReference type="PANTHER" id="PTHR22801">
    <property type="entry name" value="LITHOSTATHINE"/>
    <property type="match status" value="1"/>
</dbReference>
<feature type="region of interest" description="Disordered" evidence="1">
    <location>
        <begin position="238"/>
        <end position="261"/>
    </location>
</feature>
<dbReference type="AlphaFoldDB" id="A0AAE1CSF7"/>
<accession>A0AAE1CSF7</accession>
<sequence length="290" mass="31945">MAGNSKLTFICQYPLKDDIQGGGIEDQDDNNGLGKGGLAKGRDLFASSLLIHATHLPVTMILVIVGLFLLALPASCADRIVENSCPSDALTHVPSKYFRVRNDTCFLFMTYDRVVYETADQKCQNSGGTLAMPKTKDINDFLLREMKKLNKDQPMWIGMNDKEEEGTIVWEDGSKVNAWGNVYLSFLFSGDCYALNPTDGKWHDYGCSSKGFFMFSGNSKLPFICQYRIKDESLGDVNGDDNDDGSLGKGGQGNIDDVGKLDQGFDDDVVKDDKNITGDDDDGLFFLNSL</sequence>
<dbReference type="Pfam" id="PF00059">
    <property type="entry name" value="Lectin_C"/>
    <property type="match status" value="1"/>
</dbReference>
<feature type="domain" description="C-type lectin" evidence="3">
    <location>
        <begin position="101"/>
        <end position="216"/>
    </location>
</feature>
<protein>
    <recommendedName>
        <fullName evidence="3">C-type lectin domain-containing protein</fullName>
    </recommendedName>
</protein>
<evidence type="ECO:0000259" key="3">
    <source>
        <dbReference type="PROSITE" id="PS50041"/>
    </source>
</evidence>
<dbReference type="SUPFAM" id="SSF56436">
    <property type="entry name" value="C-type lectin-like"/>
    <property type="match status" value="1"/>
</dbReference>
<dbReference type="Proteomes" id="UP001283361">
    <property type="component" value="Unassembled WGS sequence"/>
</dbReference>
<keyword evidence="5" id="KW-1185">Reference proteome</keyword>
<reference evidence="4" key="1">
    <citation type="journal article" date="2023" name="G3 (Bethesda)">
        <title>A reference genome for the long-term kleptoplast-retaining sea slug Elysia crispata morphotype clarki.</title>
        <authorList>
            <person name="Eastman K.E."/>
            <person name="Pendleton A.L."/>
            <person name="Shaikh M.A."/>
            <person name="Suttiyut T."/>
            <person name="Ogas R."/>
            <person name="Tomko P."/>
            <person name="Gavelis G."/>
            <person name="Widhalm J.R."/>
            <person name="Wisecaver J.H."/>
        </authorList>
    </citation>
    <scope>NUCLEOTIDE SEQUENCE</scope>
    <source>
        <strain evidence="4">ECLA1</strain>
    </source>
</reference>
<evidence type="ECO:0000256" key="1">
    <source>
        <dbReference type="SAM" id="MobiDB-lite"/>
    </source>
</evidence>
<dbReference type="CDD" id="cd00037">
    <property type="entry name" value="CLECT"/>
    <property type="match status" value="1"/>
</dbReference>
<keyword evidence="2" id="KW-1133">Transmembrane helix</keyword>
<dbReference type="SMART" id="SM00034">
    <property type="entry name" value="CLECT"/>
    <property type="match status" value="1"/>
</dbReference>
<dbReference type="InterPro" id="IPR016187">
    <property type="entry name" value="CTDL_fold"/>
</dbReference>
<proteinExistence type="predicted"/>
<evidence type="ECO:0000313" key="4">
    <source>
        <dbReference type="EMBL" id="KAK3732695.1"/>
    </source>
</evidence>
<dbReference type="PROSITE" id="PS50041">
    <property type="entry name" value="C_TYPE_LECTIN_2"/>
    <property type="match status" value="1"/>
</dbReference>
<comment type="caution">
    <text evidence="4">The sequence shown here is derived from an EMBL/GenBank/DDBJ whole genome shotgun (WGS) entry which is preliminary data.</text>
</comment>
<dbReference type="InterPro" id="IPR001304">
    <property type="entry name" value="C-type_lectin-like"/>
</dbReference>
<dbReference type="InterPro" id="IPR050801">
    <property type="entry name" value="Ca-Dep_Lectins_ImmuneDev"/>
</dbReference>